<name>E6QIY3_9ZZZZ</name>
<dbReference type="InterPro" id="IPR011250">
    <property type="entry name" value="OMP/PagP_B-barrel"/>
</dbReference>
<accession>E6QIY3</accession>
<feature type="compositionally biased region" description="Low complexity" evidence="1">
    <location>
        <begin position="25"/>
        <end position="37"/>
    </location>
</feature>
<proteinExistence type="predicted"/>
<protein>
    <recommendedName>
        <fullName evidence="3">Outer membrane protein beta-barrel domain-containing protein</fullName>
    </recommendedName>
</protein>
<evidence type="ECO:0000313" key="2">
    <source>
        <dbReference type="EMBL" id="CBI07199.1"/>
    </source>
</evidence>
<evidence type="ECO:0008006" key="3">
    <source>
        <dbReference type="Google" id="ProtNLM"/>
    </source>
</evidence>
<dbReference type="AlphaFoldDB" id="E6QIY3"/>
<sequence>MKGKFLLLVLCACVPISVFGQASSSSSASSSQASSSSTPALPDAPRPAGHFDVYAGVAYSSANQVKSSSALFGGTVAVDGKLKPWFGGTVDFGYYGFGYGTVKPTMYTMLAGPSFFIPSDKFEGFFHVLFGLAHTGGVSATPNLAYAYAIGGGMQYDIRRNLALRAAGDGIFSAFALDPNNLGYSQNMRVNPRATFGVVYHF</sequence>
<reference evidence="2" key="1">
    <citation type="submission" date="2009-10" db="EMBL/GenBank/DDBJ databases">
        <title>Diversity of trophic interactions inside an arsenic-rich microbial ecosystem.</title>
        <authorList>
            <person name="Bertin P.N."/>
            <person name="Heinrich-Salmeron A."/>
            <person name="Pelletier E."/>
            <person name="Goulhen-Chollet F."/>
            <person name="Arsene-Ploetze F."/>
            <person name="Gallien S."/>
            <person name="Calteau A."/>
            <person name="Vallenet D."/>
            <person name="Casiot C."/>
            <person name="Chane-Woon-Ming B."/>
            <person name="Giloteaux L."/>
            <person name="Barakat M."/>
            <person name="Bonnefoy V."/>
            <person name="Bruneel O."/>
            <person name="Chandler M."/>
            <person name="Cleiss J."/>
            <person name="Duran R."/>
            <person name="Elbaz-Poulichet F."/>
            <person name="Fonknechten N."/>
            <person name="Lauga B."/>
            <person name="Mornico D."/>
            <person name="Ortet P."/>
            <person name="Schaeffer C."/>
            <person name="Siguier P."/>
            <person name="Alexander Thil Smith A."/>
            <person name="Van Dorsselaer A."/>
            <person name="Weissenbach J."/>
            <person name="Medigue C."/>
            <person name="Le Paslier D."/>
        </authorList>
    </citation>
    <scope>NUCLEOTIDE SEQUENCE</scope>
</reference>
<comment type="caution">
    <text evidence="2">The sequence shown here is derived from an EMBL/GenBank/DDBJ whole genome shotgun (WGS) entry which is preliminary data.</text>
</comment>
<feature type="region of interest" description="Disordered" evidence="1">
    <location>
        <begin position="25"/>
        <end position="44"/>
    </location>
</feature>
<dbReference type="EMBL" id="CABQ01000076">
    <property type="protein sequence ID" value="CBI07199.1"/>
    <property type="molecule type" value="Genomic_DNA"/>
</dbReference>
<evidence type="ECO:0000256" key="1">
    <source>
        <dbReference type="SAM" id="MobiDB-lite"/>
    </source>
</evidence>
<gene>
    <name evidence="2" type="ORF">CARN6_0523</name>
</gene>
<dbReference type="SUPFAM" id="SSF56925">
    <property type="entry name" value="OMPA-like"/>
    <property type="match status" value="1"/>
</dbReference>
<organism evidence="2">
    <name type="scientific">mine drainage metagenome</name>
    <dbReference type="NCBI Taxonomy" id="410659"/>
    <lineage>
        <taxon>unclassified sequences</taxon>
        <taxon>metagenomes</taxon>
        <taxon>ecological metagenomes</taxon>
    </lineage>
</organism>